<dbReference type="PANTHER" id="PTHR48182:SF2">
    <property type="entry name" value="PROTEIN SERAC1"/>
    <property type="match status" value="1"/>
</dbReference>
<dbReference type="GO" id="GO:0005739">
    <property type="term" value="C:mitochondrion"/>
    <property type="evidence" value="ECO:0007669"/>
    <property type="project" value="UniProtKB-SubCell"/>
</dbReference>
<feature type="compositionally biased region" description="Polar residues" evidence="7">
    <location>
        <begin position="223"/>
        <end position="252"/>
    </location>
</feature>
<sequence length="759" mass="84458">MAGYFAAAAKVTSTACLLWSAYLIARSRGKHRRSTKQSDISDDLDEDASLGSYCPTESFTYPAEAFTGTHNMIAGASCYIRSGWRRVACAFRRSSNGINRTGETVEVTTGRAFPQLSVDVLTTYICLICGLAEQANIPPEIRNASMCTSRLRILGSNDSPEKLLNTLLTALVCFTKNDLFAALFLTSEQGLQTLGQLAVEILDATSNKTEAPCSPEKTENPGRATQSRTILNQSPTMDWPSASYSNKATADRQSNQTTYTHLEYPFHLLFAHSLANLSRHPASQNLIHIPAIQSLLSQWSCSSSLHLTLLGQKTRHNLEVHAPESSENVDGDSCKTEIQHCPVYYPDVYRLDSLRSNNHCADYDCDVIFVHGMRGSVFFTWRQNDAVLENAEANAADCTKCWPRDWLPREFPSARILAVNSSLYPFVWDPICPVDRLERAMDTRAKNILPQLEAAGVGQRPIIWITHSAGGILVKELLRVSSQLCMNGPKPNSSTAVTNDHNSTSDHHSGSTSVLSNQTSTNKLVNPTPELSRVEWSCDLTDETYSSSSAPSLLPEELMNWFVGNKEGCTDSVPSSPTEKRYCYPIRSVESEGGLVNIRSHNVKDEPEVNSNLIQSTQGIVFMSAPHRGNRSLLGLYRRPFRWTLTPEAIQLERNSTFLLDLHSWFKRMATRSHIKVLSMVETQQTQLGRFWSVLLVPEDEDDREMGEVVHIDSDHTSISKPRDPTDPVYRHIAHFIRQLREPTDAAATHSVQSESGKS</sequence>
<feature type="compositionally biased region" description="Polar residues" evidence="7">
    <location>
        <begin position="510"/>
        <end position="525"/>
    </location>
</feature>
<protein>
    <submittedName>
        <fullName evidence="8">Putative ribonuclease p/mrp subunit</fullName>
    </submittedName>
</protein>
<dbReference type="SUPFAM" id="SSF53474">
    <property type="entry name" value="alpha/beta-Hydrolases"/>
    <property type="match status" value="1"/>
</dbReference>
<keyword evidence="5" id="KW-0496">Mitochondrion</keyword>
<reference evidence="8" key="1">
    <citation type="submission" date="2019-07" db="EMBL/GenBank/DDBJ databases">
        <title>Annotation for the trematode Paragonimus miyazaki's.</title>
        <authorList>
            <person name="Choi Y.-J."/>
        </authorList>
    </citation>
    <scope>NUCLEOTIDE SEQUENCE</scope>
    <source>
        <strain evidence="8">Japan</strain>
    </source>
</reference>
<evidence type="ECO:0000313" key="8">
    <source>
        <dbReference type="EMBL" id="KAF7255203.1"/>
    </source>
</evidence>
<evidence type="ECO:0000256" key="7">
    <source>
        <dbReference type="SAM" id="MobiDB-lite"/>
    </source>
</evidence>
<dbReference type="OrthoDB" id="5086500at2759"/>
<evidence type="ECO:0000256" key="1">
    <source>
        <dbReference type="ARBA" id="ARBA00004173"/>
    </source>
</evidence>
<proteinExistence type="predicted"/>
<dbReference type="GO" id="GO:0016020">
    <property type="term" value="C:membrane"/>
    <property type="evidence" value="ECO:0007669"/>
    <property type="project" value="UniProtKB-SubCell"/>
</dbReference>
<dbReference type="AlphaFoldDB" id="A0A8S9YQ82"/>
<comment type="caution">
    <text evidence="8">The sequence shown here is derived from an EMBL/GenBank/DDBJ whole genome shotgun (WGS) entry which is preliminary data.</text>
</comment>
<evidence type="ECO:0000256" key="6">
    <source>
        <dbReference type="ARBA" id="ARBA00023136"/>
    </source>
</evidence>
<accession>A0A8S9YQ82</accession>
<keyword evidence="6" id="KW-0472">Membrane</keyword>
<feature type="region of interest" description="Disordered" evidence="7">
    <location>
        <begin position="489"/>
        <end position="528"/>
    </location>
</feature>
<comment type="subcellular location">
    <subcellularLocation>
        <location evidence="2">Endoplasmic reticulum</location>
    </subcellularLocation>
    <subcellularLocation>
        <location evidence="3">Membrane</location>
    </subcellularLocation>
    <subcellularLocation>
        <location evidence="1">Mitochondrion</location>
    </subcellularLocation>
</comment>
<dbReference type="Proteomes" id="UP000822476">
    <property type="component" value="Unassembled WGS sequence"/>
</dbReference>
<evidence type="ECO:0000256" key="5">
    <source>
        <dbReference type="ARBA" id="ARBA00023128"/>
    </source>
</evidence>
<evidence type="ECO:0000313" key="9">
    <source>
        <dbReference type="Proteomes" id="UP000822476"/>
    </source>
</evidence>
<dbReference type="GO" id="GO:0005783">
    <property type="term" value="C:endoplasmic reticulum"/>
    <property type="evidence" value="ECO:0007669"/>
    <property type="project" value="UniProtKB-SubCell"/>
</dbReference>
<feature type="region of interest" description="Disordered" evidence="7">
    <location>
        <begin position="208"/>
        <end position="252"/>
    </location>
</feature>
<keyword evidence="9" id="KW-1185">Reference proteome</keyword>
<evidence type="ECO:0000256" key="4">
    <source>
        <dbReference type="ARBA" id="ARBA00022824"/>
    </source>
</evidence>
<evidence type="ECO:0000256" key="3">
    <source>
        <dbReference type="ARBA" id="ARBA00004370"/>
    </source>
</evidence>
<dbReference type="PANTHER" id="PTHR48182">
    <property type="entry name" value="PROTEIN SERAC1"/>
    <property type="match status" value="1"/>
</dbReference>
<gene>
    <name evidence="8" type="ORF">EG68_08890</name>
</gene>
<dbReference type="InterPro" id="IPR052374">
    <property type="entry name" value="SERAC1"/>
</dbReference>
<name>A0A8S9YQ82_9TREM</name>
<organism evidence="8 9">
    <name type="scientific">Paragonimus skrjabini miyazakii</name>
    <dbReference type="NCBI Taxonomy" id="59628"/>
    <lineage>
        <taxon>Eukaryota</taxon>
        <taxon>Metazoa</taxon>
        <taxon>Spiralia</taxon>
        <taxon>Lophotrochozoa</taxon>
        <taxon>Platyhelminthes</taxon>
        <taxon>Trematoda</taxon>
        <taxon>Digenea</taxon>
        <taxon>Plagiorchiida</taxon>
        <taxon>Troglotremata</taxon>
        <taxon>Troglotrematidae</taxon>
        <taxon>Paragonimus</taxon>
    </lineage>
</organism>
<feature type="compositionally biased region" description="Polar residues" evidence="7">
    <location>
        <begin position="489"/>
        <end position="502"/>
    </location>
</feature>
<evidence type="ECO:0000256" key="2">
    <source>
        <dbReference type="ARBA" id="ARBA00004240"/>
    </source>
</evidence>
<dbReference type="InterPro" id="IPR029058">
    <property type="entry name" value="AB_hydrolase_fold"/>
</dbReference>
<dbReference type="EMBL" id="JTDE01004202">
    <property type="protein sequence ID" value="KAF7255203.1"/>
    <property type="molecule type" value="Genomic_DNA"/>
</dbReference>
<keyword evidence="4" id="KW-0256">Endoplasmic reticulum</keyword>